<accession>A0A176W474</accession>
<dbReference type="SUPFAM" id="SSF46934">
    <property type="entry name" value="UBA-like"/>
    <property type="match status" value="1"/>
</dbReference>
<reference evidence="3" key="1">
    <citation type="submission" date="2016-03" db="EMBL/GenBank/DDBJ databases">
        <title>Mechanisms controlling the formation of the plant cell surface in tip-growing cells are functionally conserved among land plants.</title>
        <authorList>
            <person name="Honkanen S."/>
            <person name="Jones V.A."/>
            <person name="Morieri G."/>
            <person name="Champion C."/>
            <person name="Hetherington A.J."/>
            <person name="Kelly S."/>
            <person name="Saint-Marcoux D."/>
            <person name="Proust H."/>
            <person name="Prescott H."/>
            <person name="Dolan L."/>
        </authorList>
    </citation>
    <scope>NUCLEOTIDE SEQUENCE [LARGE SCALE GENOMIC DNA]</scope>
    <source>
        <tissue evidence="3">Whole gametophyte</tissue>
    </source>
</reference>
<evidence type="ECO:0000313" key="3">
    <source>
        <dbReference type="EMBL" id="OAE27255.1"/>
    </source>
</evidence>
<comment type="caution">
    <text evidence="3">The sequence shown here is derived from an EMBL/GenBank/DDBJ whole genome shotgun (WGS) entry which is preliminary data.</text>
</comment>
<protein>
    <recommendedName>
        <fullName evidence="2">CUE domain-containing protein</fullName>
    </recommendedName>
</protein>
<dbReference type="PROSITE" id="PS51140">
    <property type="entry name" value="CUE"/>
    <property type="match status" value="1"/>
</dbReference>
<dbReference type="Proteomes" id="UP000077202">
    <property type="component" value="Unassembled WGS sequence"/>
</dbReference>
<sequence length="300" mass="32735">MSAVVCGKRSLFDDLHGSPPIAKRIRCGGNSPIRFQSVVSPIRIGAGGAAEAGSPGRPSVSYLDEHLTQLRASFPEMDGQLVEKVYESCGRNLDSAIKSLTDLRLSSCELINPCENGGHSASSGAPSSSASVAAVTEGYGQNTVVQTSLGEDKTCQQPAGNIPGDGTEWVDLLVREMLSASDLEDARMRATRLLEAFEKTVASRTGVITEVVRKENMALKEQLQGLLRDNHILKRAVAIQHERQLEHEERSRELEAVKQLLTQHQEQLRSLELNNYALTLHLRKAQEGSSIPGRFHPNLY</sequence>
<feature type="coiled-coil region" evidence="1">
    <location>
        <begin position="180"/>
        <end position="274"/>
    </location>
</feature>
<dbReference type="PANTHER" id="PTHR31245:SF20">
    <property type="entry name" value="F18B13.13 PROTEIN"/>
    <property type="match status" value="1"/>
</dbReference>
<gene>
    <name evidence="3" type="ORF">AXG93_473s1260</name>
</gene>
<dbReference type="AlphaFoldDB" id="A0A176W474"/>
<keyword evidence="4" id="KW-1185">Reference proteome</keyword>
<proteinExistence type="predicted"/>
<keyword evidence="1" id="KW-0175">Coiled coil</keyword>
<dbReference type="CDD" id="cd14279">
    <property type="entry name" value="CUE"/>
    <property type="match status" value="1"/>
</dbReference>
<dbReference type="Gene3D" id="1.10.8.10">
    <property type="entry name" value="DNA helicase RuvA subunit, C-terminal domain"/>
    <property type="match status" value="1"/>
</dbReference>
<name>A0A176W474_MARPO</name>
<dbReference type="GO" id="GO:0043130">
    <property type="term" value="F:ubiquitin binding"/>
    <property type="evidence" value="ECO:0007669"/>
    <property type="project" value="InterPro"/>
</dbReference>
<evidence type="ECO:0000256" key="1">
    <source>
        <dbReference type="SAM" id="Coils"/>
    </source>
</evidence>
<dbReference type="PANTHER" id="PTHR31245">
    <property type="entry name" value="UBIQUITIN SYSTEM COMPONENT CUE PROTEIN"/>
    <property type="match status" value="1"/>
</dbReference>
<dbReference type="EMBL" id="LVLJ01001947">
    <property type="protein sequence ID" value="OAE27255.1"/>
    <property type="molecule type" value="Genomic_DNA"/>
</dbReference>
<organism evidence="3 4">
    <name type="scientific">Marchantia polymorpha subsp. ruderalis</name>
    <dbReference type="NCBI Taxonomy" id="1480154"/>
    <lineage>
        <taxon>Eukaryota</taxon>
        <taxon>Viridiplantae</taxon>
        <taxon>Streptophyta</taxon>
        <taxon>Embryophyta</taxon>
        <taxon>Marchantiophyta</taxon>
        <taxon>Marchantiopsida</taxon>
        <taxon>Marchantiidae</taxon>
        <taxon>Marchantiales</taxon>
        <taxon>Marchantiaceae</taxon>
        <taxon>Marchantia</taxon>
    </lineage>
</organism>
<dbReference type="InterPro" id="IPR003892">
    <property type="entry name" value="CUE"/>
</dbReference>
<dbReference type="InterPro" id="IPR009060">
    <property type="entry name" value="UBA-like_sf"/>
</dbReference>
<evidence type="ECO:0000313" key="4">
    <source>
        <dbReference type="Proteomes" id="UP000077202"/>
    </source>
</evidence>
<feature type="domain" description="CUE" evidence="2">
    <location>
        <begin position="62"/>
        <end position="105"/>
    </location>
</feature>
<evidence type="ECO:0000259" key="2">
    <source>
        <dbReference type="PROSITE" id="PS51140"/>
    </source>
</evidence>